<accession>A0A073CWM7</accession>
<feature type="compositionally biased region" description="Polar residues" evidence="1">
    <location>
        <begin position="99"/>
        <end position="110"/>
    </location>
</feature>
<dbReference type="STRING" id="388467.A19Y_3646"/>
<dbReference type="PANTHER" id="PTHR23150:SF19">
    <property type="entry name" value="FORMYLGLYCINE-GENERATING ENZYME"/>
    <property type="match status" value="1"/>
</dbReference>
<evidence type="ECO:0000259" key="2">
    <source>
        <dbReference type="Pfam" id="PF03781"/>
    </source>
</evidence>
<proteinExistence type="predicted"/>
<dbReference type="InterPro" id="IPR016187">
    <property type="entry name" value="CTDL_fold"/>
</dbReference>
<gene>
    <name evidence="3" type="ORF">A19Y_3646</name>
</gene>
<feature type="domain" description="Sulfatase-modifying factor enzyme-like" evidence="2">
    <location>
        <begin position="686"/>
        <end position="1012"/>
    </location>
</feature>
<keyword evidence="4" id="KW-1185">Reference proteome</keyword>
<dbReference type="AlphaFoldDB" id="A0A073CWM7"/>
<dbReference type="Gene3D" id="3.90.1580.10">
    <property type="entry name" value="paralog of FGE (formylglycine-generating enzyme)"/>
    <property type="match status" value="1"/>
</dbReference>
<dbReference type="PATRIC" id="fig|388467.6.peg.3597"/>
<evidence type="ECO:0000313" key="4">
    <source>
        <dbReference type="Proteomes" id="UP000027395"/>
    </source>
</evidence>
<protein>
    <recommendedName>
        <fullName evidence="2">Sulfatase-modifying factor enzyme-like domain-containing protein</fullName>
    </recommendedName>
</protein>
<dbReference type="Proteomes" id="UP000027395">
    <property type="component" value="Chromosome"/>
</dbReference>
<dbReference type="InterPro" id="IPR051043">
    <property type="entry name" value="Sulfatase_Mod_Factor_Kinase"/>
</dbReference>
<organism evidence="3 4">
    <name type="scientific">Planktothrix agardhii (strain NIVA-CYA 126/8)</name>
    <dbReference type="NCBI Taxonomy" id="388467"/>
    <lineage>
        <taxon>Bacteria</taxon>
        <taxon>Bacillati</taxon>
        <taxon>Cyanobacteriota</taxon>
        <taxon>Cyanophyceae</taxon>
        <taxon>Oscillatoriophycideae</taxon>
        <taxon>Oscillatoriales</taxon>
        <taxon>Microcoleaceae</taxon>
        <taxon>Planktothrix</taxon>
    </lineage>
</organism>
<dbReference type="HOGENOM" id="CLU_319780_0_0_3"/>
<name>A0A073CWM7_PLAA1</name>
<dbReference type="PANTHER" id="PTHR23150">
    <property type="entry name" value="SULFATASE MODIFYING FACTOR 1, 2"/>
    <property type="match status" value="1"/>
</dbReference>
<reference evidence="3 4" key="1">
    <citation type="journal article" date="2014" name="Appl. Environ. Microbiol.">
        <title>Elucidation of insertion elements encoded on plasmids and in vitro construction of shuttle vectors from the toxic cyanobacterium Planktothrix.</title>
        <authorList>
            <person name="Christiansen G."/>
            <person name="Goesmann A."/>
            <person name="Kurmayer R."/>
        </authorList>
    </citation>
    <scope>NUCLEOTIDE SEQUENCE [LARGE SCALE GENOMIC DNA]</scope>
    <source>
        <strain evidence="3 4">NIVA-CYA 126/8</strain>
    </source>
</reference>
<dbReference type="GO" id="GO:0120147">
    <property type="term" value="F:formylglycine-generating oxidase activity"/>
    <property type="evidence" value="ECO:0007669"/>
    <property type="project" value="TreeGrafter"/>
</dbReference>
<feature type="region of interest" description="Disordered" evidence="1">
    <location>
        <begin position="745"/>
        <end position="833"/>
    </location>
</feature>
<evidence type="ECO:0000256" key="1">
    <source>
        <dbReference type="SAM" id="MobiDB-lite"/>
    </source>
</evidence>
<feature type="region of interest" description="Disordered" evidence="1">
    <location>
        <begin position="363"/>
        <end position="392"/>
    </location>
</feature>
<dbReference type="Pfam" id="PF03781">
    <property type="entry name" value="FGE-sulfatase"/>
    <property type="match status" value="1"/>
</dbReference>
<dbReference type="EMBL" id="CM002803">
    <property type="protein sequence ID" value="KEI68400.1"/>
    <property type="molecule type" value="Genomic_DNA"/>
</dbReference>
<feature type="compositionally biased region" description="Polar residues" evidence="1">
    <location>
        <begin position="380"/>
        <end position="392"/>
    </location>
</feature>
<dbReference type="eggNOG" id="COG1262">
    <property type="taxonomic scope" value="Bacteria"/>
</dbReference>
<dbReference type="InterPro" id="IPR005532">
    <property type="entry name" value="SUMF_dom"/>
</dbReference>
<dbReference type="SUPFAM" id="SSF56436">
    <property type="entry name" value="C-type lectin-like"/>
    <property type="match status" value="1"/>
</dbReference>
<feature type="compositionally biased region" description="Pro residues" evidence="1">
    <location>
        <begin position="769"/>
        <end position="782"/>
    </location>
</feature>
<sequence>MTTALPLRKLFNLLKKADFPLGIDQYNFAVEALTQSIDDGFDPTNFDKIKYLCQAVWVKSPEEQHRFEDCWQELILSSKNPDKTPPTPLGNGGDGGKQQLVTTPENSVETPPTPLGNGGDGELEEYLTIENQNLQVGTAISVNWQERYYFPVSRQQLREGWETFKPQRPKTFFKEIDIPATVEQITKDGFFIKPVFAPTQTLEIPPKVLLLIDQKGSMAPFHPLCRHWVNLWSDATVYYFHNCPTDSLYLDPQLRKGEDIEILSQFSPNNTVALIISDAGAAKQRSVPDRWDETVEFLNFLTDTVSRVAWLNPLPRHRWLDTTAEDIAKIYPKQVPMFALTPAEYQKMLRWLRWGDSFSPLTKGTNSNSPLNKGGWGGSSPETSQDSNSPLTNGGWGGSLNWDFDATSRINSFTQQYGNSYLNLASHAAFPLTLTPDLLYRLWKKFLVPFHPKLELPWYAVADILLSDFCQPVEEELIELYEIEPDIRNQLLIKLTDQEGEKRLKELSDFIIKYLKKQLKSTLPHWLGSLYERQQWAALAYTDQQDEAVQQLAKSLKKAYLENNKSELVQWSELAQTLSSVLTDKKYQPLLIAAKGYGAEARGIRRETENAQREWEQYLGQEETVTLAGVELAKPGSVLGRIPLKTFSFETVTVNKKGEIIKQEPKRETKQARYFTEDLGDGVTLDMVYIPGGTFLMGSPEGEGDDDEYPQHQVTVPPFFMAKYPITQAQWKAVANWPKIQRDLDPDCSEFKDTPPTPPYQGGALGVSPQPPLTSKPPPTPPYKGGASKTSGSPPYQGGARGGSNRPPLETGASETSSSPPYQGGARGGSHRPVENVKWYDAVEFCARLLQCTGRPYRLPSEAQWEYACRAGTTTPFYFGETLTSDLANYDGTETYAEEPKGIYRQETTPVGQFPPNAFGLYDLHGNVWEWCADPWHENYEGAPTQGEVWDEQNKNDNRYQIYSVENLVNLLSDERYHCLRGGSWFIYPVVCRSASRGRYSPDDVLNLGFRVCWVVGASLVSVQAS</sequence>
<dbReference type="eggNOG" id="COG3825">
    <property type="taxonomic scope" value="Bacteria"/>
</dbReference>
<feature type="region of interest" description="Disordered" evidence="1">
    <location>
        <begin position="78"/>
        <end position="121"/>
    </location>
</feature>
<evidence type="ECO:0000313" key="3">
    <source>
        <dbReference type="EMBL" id="KEI68400.1"/>
    </source>
</evidence>
<dbReference type="InterPro" id="IPR042095">
    <property type="entry name" value="SUMF_sf"/>
</dbReference>